<dbReference type="InterPro" id="IPR001932">
    <property type="entry name" value="PPM-type_phosphatase-like_dom"/>
</dbReference>
<dbReference type="Pfam" id="PF07228">
    <property type="entry name" value="SpoIIE"/>
    <property type="match status" value="1"/>
</dbReference>
<sequence>MKVFAEVFTKSLTKKGEELCGDSVEVVQSEDGIIAVMADGLGSGVKASILSTLTVRIASTMIKNRASIEEVVKTIINTLPVCRVRQLAYSTFSILEIDDDGKGRLFEFDNPAVIYLRDGRVMGLPCRELKVENRRILEYRFEALPGDKVFLVSDGVIHAGVGGILNLGWQWSNVAEYLQRLDKRGCFAAEMVDQLIRTCSHLYFDSPGDDTTVVGVGIRKPEPLTVLVGPPRGQGKGCRSREKTHRQRREKGSLRRNHRKYRFQGNGKEDYHKHGLCRPGGTSRRQYRRNRPRNRRFDNFNQVCRGLEKFCKQVFLFPPLPGRDKEKKGRRFHAGGPARQPFHPHPVSGGAGGQSRPQESIPSGGCRRQAQDSGGTGPNPEKVRQEGVYRALLDEKEAVALIYKMSENCYHIY</sequence>
<name>A0A5S5AU28_9FIRM</name>
<dbReference type="Proteomes" id="UP000322294">
    <property type="component" value="Unassembled WGS sequence"/>
</dbReference>
<dbReference type="Gene3D" id="3.60.40.10">
    <property type="entry name" value="PPM-type phosphatase domain"/>
    <property type="match status" value="1"/>
</dbReference>
<dbReference type="EMBL" id="VNHO01000010">
    <property type="protein sequence ID" value="TYP55432.1"/>
    <property type="molecule type" value="Genomic_DNA"/>
</dbReference>
<feature type="compositionally biased region" description="Basic residues" evidence="1">
    <location>
        <begin position="285"/>
        <end position="294"/>
    </location>
</feature>
<dbReference type="AlphaFoldDB" id="A0A5S5AU28"/>
<keyword evidence="4" id="KW-1185">Reference proteome</keyword>
<evidence type="ECO:0000313" key="4">
    <source>
        <dbReference type="Proteomes" id="UP000322294"/>
    </source>
</evidence>
<feature type="domain" description="PPM-type phosphatase" evidence="2">
    <location>
        <begin position="30"/>
        <end position="216"/>
    </location>
</feature>
<organism evidence="3 4">
    <name type="scientific">Thermosediminibacter litoriperuensis</name>
    <dbReference type="NCBI Taxonomy" id="291989"/>
    <lineage>
        <taxon>Bacteria</taxon>
        <taxon>Bacillati</taxon>
        <taxon>Bacillota</taxon>
        <taxon>Clostridia</taxon>
        <taxon>Thermosediminibacterales</taxon>
        <taxon>Thermosediminibacteraceae</taxon>
        <taxon>Thermosediminibacter</taxon>
    </lineage>
</organism>
<evidence type="ECO:0000256" key="1">
    <source>
        <dbReference type="SAM" id="MobiDB-lite"/>
    </source>
</evidence>
<dbReference type="InterPro" id="IPR036457">
    <property type="entry name" value="PPM-type-like_dom_sf"/>
</dbReference>
<evidence type="ECO:0000259" key="2">
    <source>
        <dbReference type="Pfam" id="PF07228"/>
    </source>
</evidence>
<feature type="region of interest" description="Disordered" evidence="1">
    <location>
        <begin position="321"/>
        <end position="386"/>
    </location>
</feature>
<comment type="caution">
    <text evidence="3">The sequence shown here is derived from an EMBL/GenBank/DDBJ whole genome shotgun (WGS) entry which is preliminary data.</text>
</comment>
<accession>A0A5S5AU28</accession>
<reference evidence="3 4" key="1">
    <citation type="submission" date="2019-07" db="EMBL/GenBank/DDBJ databases">
        <title>Genomic Encyclopedia of Type Strains, Phase I: the one thousand microbial genomes (KMG-I) project.</title>
        <authorList>
            <person name="Kyrpides N."/>
        </authorList>
    </citation>
    <scope>NUCLEOTIDE SEQUENCE [LARGE SCALE GENOMIC DNA]</scope>
    <source>
        <strain evidence="3 4">DSM 16647</strain>
    </source>
</reference>
<feature type="region of interest" description="Disordered" evidence="1">
    <location>
        <begin position="228"/>
        <end position="294"/>
    </location>
</feature>
<proteinExistence type="predicted"/>
<gene>
    <name evidence="3" type="ORF">LZ11_01147</name>
</gene>
<evidence type="ECO:0000313" key="3">
    <source>
        <dbReference type="EMBL" id="TYP55432.1"/>
    </source>
</evidence>
<feature type="compositionally biased region" description="Basic residues" evidence="1">
    <location>
        <begin position="242"/>
        <end position="262"/>
    </location>
</feature>
<dbReference type="SUPFAM" id="SSF81606">
    <property type="entry name" value="PP2C-like"/>
    <property type="match status" value="1"/>
</dbReference>
<protein>
    <submittedName>
        <fullName evidence="3">Stage II sporulation protein E</fullName>
    </submittedName>
</protein>